<evidence type="ECO:0000256" key="6">
    <source>
        <dbReference type="ARBA" id="ARBA00022989"/>
    </source>
</evidence>
<keyword evidence="5" id="KW-0603">Photosystem I</keyword>
<protein>
    <recommendedName>
        <fullName evidence="10">PSI-K</fullName>
    </recommendedName>
    <alternativeName>
        <fullName evidence="9">Photosystem I subunit X</fullName>
    </alternativeName>
</protein>
<evidence type="ECO:0000256" key="9">
    <source>
        <dbReference type="ARBA" id="ARBA00031124"/>
    </source>
</evidence>
<organism evidence="12 13">
    <name type="scientific">Guillardia theta (strain CCMP2712)</name>
    <name type="common">Cryptophyte</name>
    <dbReference type="NCBI Taxonomy" id="905079"/>
    <lineage>
        <taxon>Eukaryota</taxon>
        <taxon>Cryptophyceae</taxon>
        <taxon>Pyrenomonadales</taxon>
        <taxon>Geminigeraceae</taxon>
        <taxon>Guillardia</taxon>
    </lineage>
</organism>
<dbReference type="Gene3D" id="1.20.860.20">
    <property type="entry name" value="Photosystem I PsaK, reaction centre"/>
    <property type="match status" value="1"/>
</dbReference>
<evidence type="ECO:0000256" key="5">
    <source>
        <dbReference type="ARBA" id="ARBA00022836"/>
    </source>
</evidence>
<dbReference type="OMA" id="MIACNIL"/>
<name>A0A0C3SG40_GUITC</name>
<dbReference type="GO" id="GO:0009522">
    <property type="term" value="C:photosystem I"/>
    <property type="evidence" value="ECO:0007669"/>
    <property type="project" value="UniProtKB-KW"/>
</dbReference>
<evidence type="ECO:0000256" key="7">
    <source>
        <dbReference type="ARBA" id="ARBA00023078"/>
    </source>
</evidence>
<dbReference type="AlphaFoldDB" id="A0A0C3SG40"/>
<evidence type="ECO:0000256" key="3">
    <source>
        <dbReference type="ARBA" id="ARBA00022531"/>
    </source>
</evidence>
<keyword evidence="13" id="KW-1185">Reference proteome</keyword>
<accession>A0A0C3SG40</accession>
<dbReference type="InterPro" id="IPR037101">
    <property type="entry name" value="PSI_PsaK_bact"/>
</dbReference>
<reference evidence="13" key="1">
    <citation type="journal article" date="2012" name="Nature">
        <title>Algal genomes reveal evolutionary mosaicism and the fate of nucleomorphs.</title>
        <authorList>
            <consortium name="DOE Joint Genome Institute"/>
            <person name="Curtis B.A."/>
            <person name="Tanifuji G."/>
            <person name="Burki F."/>
            <person name="Gruber A."/>
            <person name="Irimia M."/>
            <person name="Maruyama S."/>
            <person name="Arias M.C."/>
            <person name="Ball S.G."/>
            <person name="Gile G.H."/>
            <person name="Hirakawa Y."/>
            <person name="Hopkins J.F."/>
            <person name="Kuo A."/>
            <person name="Rensing S.A."/>
            <person name="Schmutz J."/>
            <person name="Symeonidi A."/>
            <person name="Elias M."/>
            <person name="Eveleigh R.J."/>
            <person name="Herman E.K."/>
            <person name="Klute M.J."/>
            <person name="Nakayama T."/>
            <person name="Obornik M."/>
            <person name="Reyes-Prieto A."/>
            <person name="Armbrust E.V."/>
            <person name="Aves S.J."/>
            <person name="Beiko R.G."/>
            <person name="Coutinho P."/>
            <person name="Dacks J.B."/>
            <person name="Durnford D.G."/>
            <person name="Fast N.M."/>
            <person name="Green B.R."/>
            <person name="Grisdale C.J."/>
            <person name="Hempel F."/>
            <person name="Henrissat B."/>
            <person name="Hoppner M.P."/>
            <person name="Ishida K."/>
            <person name="Kim E."/>
            <person name="Koreny L."/>
            <person name="Kroth P.G."/>
            <person name="Liu Y."/>
            <person name="Malik S.B."/>
            <person name="Maier U.G."/>
            <person name="McRose D."/>
            <person name="Mock T."/>
            <person name="Neilson J.A."/>
            <person name="Onodera N.T."/>
            <person name="Poole A.M."/>
            <person name="Pritham E.J."/>
            <person name="Richards T.A."/>
            <person name="Rocap G."/>
            <person name="Roy S.W."/>
            <person name="Sarai C."/>
            <person name="Schaack S."/>
            <person name="Shirato S."/>
            <person name="Slamovits C.H."/>
            <person name="Spencer D.F."/>
            <person name="Suzuki S."/>
            <person name="Worden A.Z."/>
            <person name="Zauner S."/>
            <person name="Barry K."/>
            <person name="Bell C."/>
            <person name="Bharti A.K."/>
            <person name="Crow J.A."/>
            <person name="Grimwood J."/>
            <person name="Kramer R."/>
            <person name="Lindquist E."/>
            <person name="Lucas S."/>
            <person name="Salamov A."/>
            <person name="McFadden G.I."/>
            <person name="Lane C.E."/>
            <person name="Keeling P.J."/>
            <person name="Gray M.W."/>
            <person name="Grigoriev I.V."/>
            <person name="Archibald J.M."/>
        </authorList>
    </citation>
    <scope>NUCLEOTIDE SEQUENCE</scope>
    <source>
        <strain evidence="13">CCMP2712</strain>
    </source>
</reference>
<dbReference type="GO" id="GO:0042651">
    <property type="term" value="C:thylakoid membrane"/>
    <property type="evidence" value="ECO:0007669"/>
    <property type="project" value="InterPro"/>
</dbReference>
<keyword evidence="3" id="KW-0602">Photosynthesis</keyword>
<dbReference type="EMBL" id="AF041468">
    <property type="status" value="NOT_ANNOTATED_CDS"/>
    <property type="molecule type" value="Genomic_DNA"/>
</dbReference>
<dbReference type="EnsemblProtists" id="AAC35629">
    <property type="protein sequence ID" value="AAC35629"/>
    <property type="gene ID" value="EGPrGTG00000000018"/>
</dbReference>
<keyword evidence="6 11" id="KW-1133">Transmembrane helix</keyword>
<comment type="similarity">
    <text evidence="2">Belongs to the PsaG/PsaK family.</text>
</comment>
<evidence type="ECO:0000256" key="4">
    <source>
        <dbReference type="ARBA" id="ARBA00022692"/>
    </source>
</evidence>
<evidence type="ECO:0000256" key="11">
    <source>
        <dbReference type="SAM" id="Phobius"/>
    </source>
</evidence>
<dbReference type="SUPFAM" id="SSF81563">
    <property type="entry name" value="Photosystem I reaction center subunit X, PsaK"/>
    <property type="match status" value="1"/>
</dbReference>
<dbReference type="NCBIfam" id="TIGR03049">
    <property type="entry name" value="PS_I_psaK"/>
    <property type="match status" value="1"/>
</dbReference>
<evidence type="ECO:0000256" key="1">
    <source>
        <dbReference type="ARBA" id="ARBA00004141"/>
    </source>
</evidence>
<proteinExistence type="inferred from homology"/>
<keyword evidence="8 11" id="KW-0472">Membrane</keyword>
<dbReference type="Pfam" id="PF01241">
    <property type="entry name" value="PSI_PSAK"/>
    <property type="match status" value="1"/>
</dbReference>
<evidence type="ECO:0000256" key="10">
    <source>
        <dbReference type="ARBA" id="ARBA00033430"/>
    </source>
</evidence>
<dbReference type="GO" id="GO:0015979">
    <property type="term" value="P:photosynthesis"/>
    <property type="evidence" value="ECO:0007669"/>
    <property type="project" value="UniProtKB-KW"/>
</dbReference>
<keyword evidence="7" id="KW-0793">Thylakoid</keyword>
<dbReference type="SMR" id="A0A0C3SG40"/>
<dbReference type="Proteomes" id="UP000011087">
    <property type="component" value="Unassembled WGS sequence"/>
</dbReference>
<dbReference type="InterPro" id="IPR017492">
    <property type="entry name" value="PSI_PsaK"/>
</dbReference>
<feature type="transmembrane region" description="Helical" evidence="11">
    <location>
        <begin position="20"/>
        <end position="39"/>
    </location>
</feature>
<keyword evidence="4 11" id="KW-0812">Transmembrane</keyword>
<evidence type="ECO:0000313" key="12">
    <source>
        <dbReference type="EnsemblProtists" id="AAC35629"/>
    </source>
</evidence>
<dbReference type="HAMAP" id="MF_00474">
    <property type="entry name" value="PSI_PsaK"/>
    <property type="match status" value="1"/>
</dbReference>
<dbReference type="InterPro" id="IPR000549">
    <property type="entry name" value="PSI_PsaG/PsaK"/>
</dbReference>
<evidence type="ECO:0000256" key="2">
    <source>
        <dbReference type="ARBA" id="ARBA00006458"/>
    </source>
</evidence>
<reference evidence="12" key="3">
    <citation type="submission" date="2015-06" db="UniProtKB">
        <authorList>
            <consortium name="EnsemblProtists"/>
        </authorList>
    </citation>
    <scope>IDENTIFICATION</scope>
</reference>
<reference evidence="13" key="2">
    <citation type="submission" date="2012-11" db="EMBL/GenBank/DDBJ databases">
        <authorList>
            <person name="Kuo A."/>
            <person name="Curtis B.A."/>
            <person name="Tanifuji G."/>
            <person name="Burki F."/>
            <person name="Gruber A."/>
            <person name="Irimia M."/>
            <person name="Maruyama S."/>
            <person name="Arias M.C."/>
            <person name="Ball S.G."/>
            <person name="Gile G.H."/>
            <person name="Hirakawa Y."/>
            <person name="Hopkins J.F."/>
            <person name="Rensing S.A."/>
            <person name="Schmutz J."/>
            <person name="Symeonidi A."/>
            <person name="Elias M."/>
            <person name="Eveleigh R.J."/>
            <person name="Herman E.K."/>
            <person name="Klute M.J."/>
            <person name="Nakayama T."/>
            <person name="Obornik M."/>
            <person name="Reyes-Prieto A."/>
            <person name="Armbrust E.V."/>
            <person name="Aves S.J."/>
            <person name="Beiko R.G."/>
            <person name="Coutinho P."/>
            <person name="Dacks J.B."/>
            <person name="Durnford D.G."/>
            <person name="Fast N.M."/>
            <person name="Green B.R."/>
            <person name="Grisdale C."/>
            <person name="Hempe F."/>
            <person name="Henrissat B."/>
            <person name="Hoppner M.P."/>
            <person name="Ishida K.-I."/>
            <person name="Kim E."/>
            <person name="Koreny L."/>
            <person name="Kroth P.G."/>
            <person name="Liu Y."/>
            <person name="Malik S.-B."/>
            <person name="Maier U.G."/>
            <person name="McRose D."/>
            <person name="Mock T."/>
            <person name="Neilson J.A."/>
            <person name="Onodera N.T."/>
            <person name="Poole A.M."/>
            <person name="Pritham E.J."/>
            <person name="Richards T.A."/>
            <person name="Rocap G."/>
            <person name="Roy S.W."/>
            <person name="Sarai C."/>
            <person name="Schaack S."/>
            <person name="Shirato S."/>
            <person name="Slamovits C.H."/>
            <person name="Spencer D.F."/>
            <person name="Suzuki S."/>
            <person name="Worden A.Z."/>
            <person name="Zauner S."/>
            <person name="Barry K."/>
            <person name="Bell C."/>
            <person name="Bharti A.K."/>
            <person name="Crow J.A."/>
            <person name="Grimwood J."/>
            <person name="Kramer R."/>
            <person name="Lindquist E."/>
            <person name="Lucas S."/>
            <person name="Salamov A."/>
            <person name="McFadden G.I."/>
            <person name="Lane C.E."/>
            <person name="Keeling P.J."/>
            <person name="Gray M.W."/>
            <person name="Grigoriev I.V."/>
            <person name="Archibald J.M."/>
        </authorList>
    </citation>
    <scope>NUCLEOTIDE SEQUENCE</scope>
    <source>
        <strain evidence="13">CCMP2712</strain>
    </source>
</reference>
<sequence>MNAELLISLVPQTVAWSAKTSSIMILCNVLCIVSARYIIQNKNKGTALPLSGSFSTFGLPELLATTSLGHIIGSGTILGFSYIGLLS</sequence>
<comment type="subcellular location">
    <subcellularLocation>
        <location evidence="1">Membrane</location>
        <topology evidence="1">Multi-pass membrane protein</topology>
    </subcellularLocation>
</comment>
<dbReference type="InterPro" id="IPR035982">
    <property type="entry name" value="PSI_centre_PsaK_sf"/>
</dbReference>
<dbReference type="PROSITE" id="PS01026">
    <property type="entry name" value="PHOTOSYSTEM_I_PSAGK"/>
    <property type="match status" value="1"/>
</dbReference>
<evidence type="ECO:0000256" key="8">
    <source>
        <dbReference type="ARBA" id="ARBA00023136"/>
    </source>
</evidence>
<evidence type="ECO:0000313" key="13">
    <source>
        <dbReference type="Proteomes" id="UP000011087"/>
    </source>
</evidence>